<feature type="compositionally biased region" description="Low complexity" evidence="1">
    <location>
        <begin position="69"/>
        <end position="85"/>
    </location>
</feature>
<protein>
    <submittedName>
        <fullName evidence="2">Uncharacterized protein</fullName>
    </submittedName>
</protein>
<reference evidence="2 3" key="1">
    <citation type="submission" date="2018-06" db="EMBL/GenBank/DDBJ databases">
        <title>Comparative genomics reveals the genomic features of Rhizophagus irregularis, R. cerebriforme, R. diaphanum and Gigaspora rosea, and their symbiotic lifestyle signature.</title>
        <authorList>
            <person name="Morin E."/>
            <person name="San Clemente H."/>
            <person name="Chen E.C.H."/>
            <person name="De La Providencia I."/>
            <person name="Hainaut M."/>
            <person name="Kuo A."/>
            <person name="Kohler A."/>
            <person name="Murat C."/>
            <person name="Tang N."/>
            <person name="Roy S."/>
            <person name="Loubradou J."/>
            <person name="Henrissat B."/>
            <person name="Grigoriev I.V."/>
            <person name="Corradi N."/>
            <person name="Roux C."/>
            <person name="Martin F.M."/>
        </authorList>
    </citation>
    <scope>NUCLEOTIDE SEQUENCE [LARGE SCALE GENOMIC DNA]</scope>
    <source>
        <strain evidence="2 3">DAOM 227022</strain>
    </source>
</reference>
<keyword evidence="3" id="KW-1185">Reference proteome</keyword>
<dbReference type="EMBL" id="QKYT01000558">
    <property type="protein sequence ID" value="RIA83590.1"/>
    <property type="molecule type" value="Genomic_DNA"/>
</dbReference>
<dbReference type="AlphaFoldDB" id="A0A397SBB6"/>
<evidence type="ECO:0000256" key="1">
    <source>
        <dbReference type="SAM" id="MobiDB-lite"/>
    </source>
</evidence>
<dbReference type="Proteomes" id="UP000265703">
    <property type="component" value="Unassembled WGS sequence"/>
</dbReference>
<proteinExistence type="predicted"/>
<sequence>MSYIGFKYRIFIALVVIFVTFNFAHPTYDLENPISRTPRRRQEPVKDPKKPKKPKGPQKPPERFPIPNAGAAPDAGGPVGSAPPDAGGPPGGAPPSPAGVGENFVEIYGCSDGTMKKRLEMGKCGRWF</sequence>
<evidence type="ECO:0000313" key="3">
    <source>
        <dbReference type="Proteomes" id="UP000265703"/>
    </source>
</evidence>
<accession>A0A397SBB6</accession>
<gene>
    <name evidence="2" type="ORF">C1645_742947</name>
</gene>
<organism evidence="2 3">
    <name type="scientific">Glomus cerebriforme</name>
    <dbReference type="NCBI Taxonomy" id="658196"/>
    <lineage>
        <taxon>Eukaryota</taxon>
        <taxon>Fungi</taxon>
        <taxon>Fungi incertae sedis</taxon>
        <taxon>Mucoromycota</taxon>
        <taxon>Glomeromycotina</taxon>
        <taxon>Glomeromycetes</taxon>
        <taxon>Glomerales</taxon>
        <taxon>Glomeraceae</taxon>
        <taxon>Glomus</taxon>
    </lineage>
</organism>
<comment type="caution">
    <text evidence="2">The sequence shown here is derived from an EMBL/GenBank/DDBJ whole genome shotgun (WGS) entry which is preliminary data.</text>
</comment>
<feature type="region of interest" description="Disordered" evidence="1">
    <location>
        <begin position="28"/>
        <end position="100"/>
    </location>
</feature>
<name>A0A397SBB6_9GLOM</name>
<evidence type="ECO:0000313" key="2">
    <source>
        <dbReference type="EMBL" id="RIA83590.1"/>
    </source>
</evidence>